<dbReference type="Proteomes" id="UP000233551">
    <property type="component" value="Unassembled WGS sequence"/>
</dbReference>
<feature type="compositionally biased region" description="Basic and acidic residues" evidence="1">
    <location>
        <begin position="1"/>
        <end position="14"/>
    </location>
</feature>
<gene>
    <name evidence="2" type="ORF">CRG98_035102</name>
</gene>
<dbReference type="AlphaFoldDB" id="A0A2I0IKI1"/>
<feature type="region of interest" description="Disordered" evidence="1">
    <location>
        <begin position="1"/>
        <end position="28"/>
    </location>
</feature>
<dbReference type="EMBL" id="PGOL01002876">
    <property type="protein sequence ID" value="PKI44515.1"/>
    <property type="molecule type" value="Genomic_DNA"/>
</dbReference>
<evidence type="ECO:0000313" key="2">
    <source>
        <dbReference type="EMBL" id="PKI44515.1"/>
    </source>
</evidence>
<name>A0A2I0IKI1_PUNGR</name>
<protein>
    <submittedName>
        <fullName evidence="2">Uncharacterized protein</fullName>
    </submittedName>
</protein>
<organism evidence="2 3">
    <name type="scientific">Punica granatum</name>
    <name type="common">Pomegranate</name>
    <dbReference type="NCBI Taxonomy" id="22663"/>
    <lineage>
        <taxon>Eukaryota</taxon>
        <taxon>Viridiplantae</taxon>
        <taxon>Streptophyta</taxon>
        <taxon>Embryophyta</taxon>
        <taxon>Tracheophyta</taxon>
        <taxon>Spermatophyta</taxon>
        <taxon>Magnoliopsida</taxon>
        <taxon>eudicotyledons</taxon>
        <taxon>Gunneridae</taxon>
        <taxon>Pentapetalae</taxon>
        <taxon>rosids</taxon>
        <taxon>malvids</taxon>
        <taxon>Myrtales</taxon>
        <taxon>Lythraceae</taxon>
        <taxon>Punica</taxon>
    </lineage>
</organism>
<reference evidence="2 3" key="1">
    <citation type="submission" date="2017-11" db="EMBL/GenBank/DDBJ databases">
        <title>De-novo sequencing of pomegranate (Punica granatum L.) genome.</title>
        <authorList>
            <person name="Akparov Z."/>
            <person name="Amiraslanov A."/>
            <person name="Hajiyeva S."/>
            <person name="Abbasov M."/>
            <person name="Kaur K."/>
            <person name="Hamwieh A."/>
            <person name="Solovyev V."/>
            <person name="Salamov A."/>
            <person name="Braich B."/>
            <person name="Kosarev P."/>
            <person name="Mahmoud A."/>
            <person name="Hajiyev E."/>
            <person name="Babayeva S."/>
            <person name="Izzatullayeva V."/>
            <person name="Mammadov A."/>
            <person name="Mammadov A."/>
            <person name="Sharifova S."/>
            <person name="Ojaghi J."/>
            <person name="Eynullazada K."/>
            <person name="Bayramov B."/>
            <person name="Abdulazimova A."/>
            <person name="Shahmuradov I."/>
        </authorList>
    </citation>
    <scope>NUCLEOTIDE SEQUENCE [LARGE SCALE GENOMIC DNA]</scope>
    <source>
        <strain evidence="3">cv. AG2017</strain>
        <tissue evidence="2">Leaf</tissue>
    </source>
</reference>
<accession>A0A2I0IKI1</accession>
<sequence>MGWQSDKEKTKDTYRGGGDGIPSFDGHSKGGRGGLKSAIMVRVCYREDALELKSTECIDDSRVLVDQNVVLTAGFILEKKISFVLEHRLFGSWMETTDLSANQVVCGSGNAFWTVDMSMHHDGRFIRDPILNMKVVF</sequence>
<comment type="caution">
    <text evidence="2">The sequence shown here is derived from an EMBL/GenBank/DDBJ whole genome shotgun (WGS) entry which is preliminary data.</text>
</comment>
<keyword evidence="3" id="KW-1185">Reference proteome</keyword>
<proteinExistence type="predicted"/>
<evidence type="ECO:0000313" key="3">
    <source>
        <dbReference type="Proteomes" id="UP000233551"/>
    </source>
</evidence>
<evidence type="ECO:0000256" key="1">
    <source>
        <dbReference type="SAM" id="MobiDB-lite"/>
    </source>
</evidence>